<comment type="catalytic activity">
    <reaction evidence="1">
        <text>ATP + protein L-histidine = ADP + protein N-phospho-L-histidine.</text>
        <dbReference type="EC" id="2.7.13.3"/>
    </reaction>
</comment>
<dbReference type="PROSITE" id="PS50109">
    <property type="entry name" value="HIS_KIN"/>
    <property type="match status" value="1"/>
</dbReference>
<dbReference type="InterPro" id="IPR019734">
    <property type="entry name" value="TPR_rpt"/>
</dbReference>
<evidence type="ECO:0000256" key="3">
    <source>
        <dbReference type="ARBA" id="ARBA00022553"/>
    </source>
</evidence>
<dbReference type="Pfam" id="PF02518">
    <property type="entry name" value="HATPase_c"/>
    <property type="match status" value="1"/>
</dbReference>
<dbReference type="AlphaFoldDB" id="A0A5B6TPD1"/>
<keyword evidence="6" id="KW-0802">TPR repeat</keyword>
<evidence type="ECO:0000256" key="1">
    <source>
        <dbReference type="ARBA" id="ARBA00000085"/>
    </source>
</evidence>
<dbReference type="EC" id="2.7.13.3" evidence="2"/>
<dbReference type="InterPro" id="IPR003661">
    <property type="entry name" value="HisK_dim/P_dom"/>
</dbReference>
<keyword evidence="8" id="KW-1133">Transmembrane helix</keyword>
<dbReference type="InterPro" id="IPR036890">
    <property type="entry name" value="HATPase_C_sf"/>
</dbReference>
<evidence type="ECO:0000256" key="6">
    <source>
        <dbReference type="PROSITE-ProRule" id="PRU00339"/>
    </source>
</evidence>
<dbReference type="SUPFAM" id="SSF48452">
    <property type="entry name" value="TPR-like"/>
    <property type="match status" value="2"/>
</dbReference>
<feature type="domain" description="Histidine kinase" evidence="9">
    <location>
        <begin position="423"/>
        <end position="639"/>
    </location>
</feature>
<evidence type="ECO:0000313" key="11">
    <source>
        <dbReference type="Proteomes" id="UP000324133"/>
    </source>
</evidence>
<dbReference type="Proteomes" id="UP000324133">
    <property type="component" value="Unassembled WGS sequence"/>
</dbReference>
<dbReference type="PANTHER" id="PTHR43047:SF72">
    <property type="entry name" value="OSMOSENSING HISTIDINE PROTEIN KINASE SLN1"/>
    <property type="match status" value="1"/>
</dbReference>
<dbReference type="Pfam" id="PF13424">
    <property type="entry name" value="TPR_12"/>
    <property type="match status" value="2"/>
</dbReference>
<dbReference type="GO" id="GO:0000155">
    <property type="term" value="F:phosphorelay sensor kinase activity"/>
    <property type="evidence" value="ECO:0007669"/>
    <property type="project" value="InterPro"/>
</dbReference>
<dbReference type="InterPro" id="IPR036097">
    <property type="entry name" value="HisK_dim/P_sf"/>
</dbReference>
<dbReference type="OrthoDB" id="9810447at2"/>
<evidence type="ECO:0000256" key="5">
    <source>
        <dbReference type="ARBA" id="ARBA00022777"/>
    </source>
</evidence>
<dbReference type="PROSITE" id="PS50005">
    <property type="entry name" value="TPR"/>
    <property type="match status" value="1"/>
</dbReference>
<evidence type="ECO:0000313" key="10">
    <source>
        <dbReference type="EMBL" id="KAA3438273.1"/>
    </source>
</evidence>
<dbReference type="RefSeq" id="WP_149091332.1">
    <property type="nucleotide sequence ID" value="NZ_VKKY01000002.1"/>
</dbReference>
<reference evidence="10 11" key="1">
    <citation type="submission" date="2019-07" db="EMBL/GenBank/DDBJ databases">
        <title>Rufibacter sp. nov., isolated from lake sediment.</title>
        <authorList>
            <person name="Qu J.-H."/>
        </authorList>
    </citation>
    <scope>NUCLEOTIDE SEQUENCE [LARGE SCALE GENOMIC DNA]</scope>
    <source>
        <strain evidence="10 11">NBS58-1</strain>
    </source>
</reference>
<dbReference type="Gene3D" id="1.10.287.130">
    <property type="match status" value="1"/>
</dbReference>
<feature type="repeat" description="TPR" evidence="6">
    <location>
        <begin position="119"/>
        <end position="152"/>
    </location>
</feature>
<dbReference type="PANTHER" id="PTHR43047">
    <property type="entry name" value="TWO-COMPONENT HISTIDINE PROTEIN KINASE"/>
    <property type="match status" value="1"/>
</dbReference>
<sequence length="658" mass="75318">MKKLYFLFLWFILAAFPLLGRSPVVLMQELERASTPQKKVELYNRISEYYREVNPQQAILYGQKAADLAQQIDEQKQLGAAYNNISIGYYWLNNLIKASEFTYKALKIREDLHDSVGMASSYNALGNIHRGQQNYEESLAFFQKALNIGRRIQRRRTISTSLNNIGATYELMEQPAKALDYYLQVKEINKEDGDKYDQALSDLNLGNIYFLLGQNKKALAHLYNSLEISEQTRNEINKIYIYRCLARIYLQTKDFAKAASLGQKSLGISQQVPSPEGVQEASLLLNEVYLAQKNYPLAHKYLALHTAYKDSLYNRQQNEAQAEMHAKYELEKKEAENHRLRVEQELQKEKLAQKGLIQYATGILLLMALALAYVFFKGRRRAKTANEQLSDFNLVILEKNQDIQHQKEELEKLNHQKDILFSIIAHDLRSPLISLQSLLQLLAMGKLPPEKLDRFVKELDTQQQNTLSLLDNLLVWAKIQMKGVSLEPEPLQLHELVEQNIRLLLPQAQKKGIHLINHVSPDLWALVDEETLKLVFRNLISNSIKFCHEGAEVEIMAESLDEEQLVVTVKDCGVGISPQNQLKLFGANNFKEKGTANEKGNGLGLMLCKEFIEKNGGEIWVESEEGVGSLFHFTVPAYQLLEHEESFSPSPEEEESLV</sequence>
<evidence type="ECO:0000259" key="9">
    <source>
        <dbReference type="PROSITE" id="PS50109"/>
    </source>
</evidence>
<dbReference type="EMBL" id="VKKY01000002">
    <property type="protein sequence ID" value="KAA3438273.1"/>
    <property type="molecule type" value="Genomic_DNA"/>
</dbReference>
<evidence type="ECO:0000256" key="7">
    <source>
        <dbReference type="SAM" id="Coils"/>
    </source>
</evidence>
<feature type="coiled-coil region" evidence="7">
    <location>
        <begin position="318"/>
        <end position="352"/>
    </location>
</feature>
<dbReference type="InterPro" id="IPR011990">
    <property type="entry name" value="TPR-like_helical_dom_sf"/>
</dbReference>
<protein>
    <recommendedName>
        <fullName evidence="2">histidine kinase</fullName>
        <ecNumber evidence="2">2.7.13.3</ecNumber>
    </recommendedName>
</protein>
<dbReference type="SMART" id="SM00387">
    <property type="entry name" value="HATPase_c"/>
    <property type="match status" value="1"/>
</dbReference>
<organism evidence="10 11">
    <name type="scientific">Rufibacter hautae</name>
    <dbReference type="NCBI Taxonomy" id="2595005"/>
    <lineage>
        <taxon>Bacteria</taxon>
        <taxon>Pseudomonadati</taxon>
        <taxon>Bacteroidota</taxon>
        <taxon>Cytophagia</taxon>
        <taxon>Cytophagales</taxon>
        <taxon>Hymenobacteraceae</taxon>
        <taxon>Rufibacter</taxon>
    </lineage>
</organism>
<dbReference type="SUPFAM" id="SSF47384">
    <property type="entry name" value="Homodimeric domain of signal transducing histidine kinase"/>
    <property type="match status" value="1"/>
</dbReference>
<keyword evidence="8" id="KW-0812">Transmembrane</keyword>
<keyword evidence="4" id="KW-0808">Transferase</keyword>
<dbReference type="PRINTS" id="PR00344">
    <property type="entry name" value="BCTRLSENSOR"/>
</dbReference>
<feature type="transmembrane region" description="Helical" evidence="8">
    <location>
        <begin position="356"/>
        <end position="376"/>
    </location>
</feature>
<proteinExistence type="predicted"/>
<keyword evidence="3" id="KW-0597">Phosphoprotein</keyword>
<dbReference type="SMART" id="SM00388">
    <property type="entry name" value="HisKA"/>
    <property type="match status" value="1"/>
</dbReference>
<keyword evidence="7" id="KW-0175">Coiled coil</keyword>
<keyword evidence="11" id="KW-1185">Reference proteome</keyword>
<dbReference type="SUPFAM" id="SSF55874">
    <property type="entry name" value="ATPase domain of HSP90 chaperone/DNA topoisomerase II/histidine kinase"/>
    <property type="match status" value="1"/>
</dbReference>
<dbReference type="Pfam" id="PF00512">
    <property type="entry name" value="HisKA"/>
    <property type="match status" value="1"/>
</dbReference>
<accession>A0A5B6TPD1</accession>
<dbReference type="Gene3D" id="1.25.40.10">
    <property type="entry name" value="Tetratricopeptide repeat domain"/>
    <property type="match status" value="2"/>
</dbReference>
<dbReference type="GO" id="GO:0005886">
    <property type="term" value="C:plasma membrane"/>
    <property type="evidence" value="ECO:0007669"/>
    <property type="project" value="TreeGrafter"/>
</dbReference>
<keyword evidence="5 10" id="KW-0418">Kinase</keyword>
<dbReference type="InterPro" id="IPR005467">
    <property type="entry name" value="His_kinase_dom"/>
</dbReference>
<dbReference type="SMART" id="SM00028">
    <property type="entry name" value="TPR"/>
    <property type="match status" value="5"/>
</dbReference>
<gene>
    <name evidence="10" type="ORF">FOA19_13525</name>
</gene>
<dbReference type="InterPro" id="IPR003594">
    <property type="entry name" value="HATPase_dom"/>
</dbReference>
<evidence type="ECO:0000256" key="4">
    <source>
        <dbReference type="ARBA" id="ARBA00022679"/>
    </source>
</evidence>
<dbReference type="GO" id="GO:0009927">
    <property type="term" value="F:histidine phosphotransfer kinase activity"/>
    <property type="evidence" value="ECO:0007669"/>
    <property type="project" value="TreeGrafter"/>
</dbReference>
<keyword evidence="8" id="KW-0472">Membrane</keyword>
<evidence type="ECO:0000256" key="8">
    <source>
        <dbReference type="SAM" id="Phobius"/>
    </source>
</evidence>
<evidence type="ECO:0000256" key="2">
    <source>
        <dbReference type="ARBA" id="ARBA00012438"/>
    </source>
</evidence>
<dbReference type="Gene3D" id="3.30.565.10">
    <property type="entry name" value="Histidine kinase-like ATPase, C-terminal domain"/>
    <property type="match status" value="1"/>
</dbReference>
<comment type="caution">
    <text evidence="10">The sequence shown here is derived from an EMBL/GenBank/DDBJ whole genome shotgun (WGS) entry which is preliminary data.</text>
</comment>
<dbReference type="InterPro" id="IPR004358">
    <property type="entry name" value="Sig_transdc_His_kin-like_C"/>
</dbReference>
<name>A0A5B6TPD1_9BACT</name>